<reference evidence="2 3" key="1">
    <citation type="submission" date="2024-04" db="EMBL/GenBank/DDBJ databases">
        <title>Phyllosticta paracitricarpa is synonymous to the EU quarantine fungus P. citricarpa based on phylogenomic analyses.</title>
        <authorList>
            <consortium name="Lawrence Berkeley National Laboratory"/>
            <person name="Van Ingen-Buijs V.A."/>
            <person name="Van Westerhoven A.C."/>
            <person name="Haridas S."/>
            <person name="Skiadas P."/>
            <person name="Martin F."/>
            <person name="Groenewald J.Z."/>
            <person name="Crous P.W."/>
            <person name="Seidl M.F."/>
        </authorList>
    </citation>
    <scope>NUCLEOTIDE SEQUENCE [LARGE SCALE GENOMIC DNA]</scope>
    <source>
        <strain evidence="2 3">CBS 123374</strain>
    </source>
</reference>
<feature type="region of interest" description="Disordered" evidence="1">
    <location>
        <begin position="1"/>
        <end position="35"/>
    </location>
</feature>
<sequence>MMRRKPADVPIQRNHQPQRRDTTRMEMGLAHSGSRPKSIRHIIKSRFSHDATLYRHERKLSKVATLTPYDQCNLTASKRKFPDGYLQYIANRPHKGAFHTLVSYYGYIEHPEETASEPPQNLTWYDCLISLGNVLQKNNQADFELLEVFFALPTGTEDTFTFMERLNPYSQAKLENALNAARHLTILEAALRWNLLSSEILDIRRLLD</sequence>
<organism evidence="2 3">
    <name type="scientific">Phyllosticta capitalensis</name>
    <dbReference type="NCBI Taxonomy" id="121624"/>
    <lineage>
        <taxon>Eukaryota</taxon>
        <taxon>Fungi</taxon>
        <taxon>Dikarya</taxon>
        <taxon>Ascomycota</taxon>
        <taxon>Pezizomycotina</taxon>
        <taxon>Dothideomycetes</taxon>
        <taxon>Dothideomycetes incertae sedis</taxon>
        <taxon>Botryosphaeriales</taxon>
        <taxon>Phyllostictaceae</taxon>
        <taxon>Phyllosticta</taxon>
    </lineage>
</organism>
<dbReference type="Proteomes" id="UP001492380">
    <property type="component" value="Unassembled WGS sequence"/>
</dbReference>
<keyword evidence="3" id="KW-1185">Reference proteome</keyword>
<name>A0ABR1YD40_9PEZI</name>
<proteinExistence type="predicted"/>
<protein>
    <submittedName>
        <fullName evidence="2">Uncharacterized protein</fullName>
    </submittedName>
</protein>
<evidence type="ECO:0000256" key="1">
    <source>
        <dbReference type="SAM" id="MobiDB-lite"/>
    </source>
</evidence>
<gene>
    <name evidence="2" type="ORF">HDK90DRAFT_469777</name>
</gene>
<accession>A0ABR1YD40</accession>
<dbReference type="EMBL" id="JBBWRZ010000011">
    <property type="protein sequence ID" value="KAK8226088.1"/>
    <property type="molecule type" value="Genomic_DNA"/>
</dbReference>
<comment type="caution">
    <text evidence="2">The sequence shown here is derived from an EMBL/GenBank/DDBJ whole genome shotgun (WGS) entry which is preliminary data.</text>
</comment>
<evidence type="ECO:0000313" key="3">
    <source>
        <dbReference type="Proteomes" id="UP001492380"/>
    </source>
</evidence>
<evidence type="ECO:0000313" key="2">
    <source>
        <dbReference type="EMBL" id="KAK8226088.1"/>
    </source>
</evidence>